<comment type="caution">
    <text evidence="1">The sequence shown here is derived from an EMBL/GenBank/DDBJ whole genome shotgun (WGS) entry which is preliminary data.</text>
</comment>
<protein>
    <recommendedName>
        <fullName evidence="3">LysR substrate-binding domain-containing protein</fullName>
    </recommendedName>
</protein>
<accession>A0A5J5FUX7</accession>
<reference evidence="1 2" key="1">
    <citation type="submission" date="2019-09" db="EMBL/GenBank/DDBJ databases">
        <authorList>
            <person name="Li Y."/>
        </authorList>
    </citation>
    <scope>NUCLEOTIDE SEQUENCE [LARGE SCALE GENOMIC DNA]</scope>
    <source>
        <strain evidence="1 2">L3-3HA</strain>
    </source>
</reference>
<evidence type="ECO:0000313" key="2">
    <source>
        <dbReference type="Proteomes" id="UP000335415"/>
    </source>
</evidence>
<evidence type="ECO:0008006" key="3">
    <source>
        <dbReference type="Google" id="ProtNLM"/>
    </source>
</evidence>
<dbReference type="Proteomes" id="UP000335415">
    <property type="component" value="Unassembled WGS sequence"/>
</dbReference>
<organism evidence="1 2">
    <name type="scientific">Affinibrenneria salicis</name>
    <dbReference type="NCBI Taxonomy" id="2590031"/>
    <lineage>
        <taxon>Bacteria</taxon>
        <taxon>Pseudomonadati</taxon>
        <taxon>Pseudomonadota</taxon>
        <taxon>Gammaproteobacteria</taxon>
        <taxon>Enterobacterales</taxon>
        <taxon>Pectobacteriaceae</taxon>
        <taxon>Affinibrenneria</taxon>
    </lineage>
</organism>
<name>A0A5J5FUX7_9GAMM</name>
<proteinExistence type="predicted"/>
<keyword evidence="2" id="KW-1185">Reference proteome</keyword>
<dbReference type="AlphaFoldDB" id="A0A5J5FUX7"/>
<sequence length="95" mass="10571">MPGGDPLTNARIVLKAPSQRMYIEALRQGQGIGMMAREIMQRYCPERLNVMSARREPADIWLAVNPDVWSAGRVQATLSVINECFKNGTLLKVAV</sequence>
<evidence type="ECO:0000313" key="1">
    <source>
        <dbReference type="EMBL" id="KAA8997329.1"/>
    </source>
</evidence>
<gene>
    <name evidence="1" type="ORF">FJU30_19015</name>
</gene>
<dbReference type="RefSeq" id="WP_150436552.1">
    <property type="nucleotide sequence ID" value="NZ_VYKJ01000011.1"/>
</dbReference>
<dbReference type="EMBL" id="VYKJ01000011">
    <property type="protein sequence ID" value="KAA8997329.1"/>
    <property type="molecule type" value="Genomic_DNA"/>
</dbReference>
<dbReference type="OrthoDB" id="570111at2"/>